<comment type="caution">
    <text evidence="1">The sequence shown here is derived from an EMBL/GenBank/DDBJ whole genome shotgun (WGS) entry which is preliminary data.</text>
</comment>
<dbReference type="AlphaFoldDB" id="A0A2A3YIJ7"/>
<sequence length="175" mass="20164">MGKQRKYLDRGRKIALEGRPYEVDWLDLVGLGLRPARDGRANTAPFLSEVMWEDITSPFFPYPRPALLDHPFLRTALDLRESETMSYLAQQWSRAWVNPLPRNAAQVRELLGRPDCITAGDGAHRMTGYGAKMPEGTVTWYTGFCARCMRAMLLRIDDDAFSVRWWPFYDQEAAF</sequence>
<dbReference type="EMBL" id="NRGR01000017">
    <property type="protein sequence ID" value="PCC39117.1"/>
    <property type="molecule type" value="Genomic_DNA"/>
</dbReference>
<proteinExistence type="predicted"/>
<dbReference type="RefSeq" id="WP_096197211.1">
    <property type="nucleotide sequence ID" value="NZ_NRGR01000017.1"/>
</dbReference>
<protein>
    <submittedName>
        <fullName evidence="1">Uncharacterized protein</fullName>
    </submittedName>
</protein>
<dbReference type="Proteomes" id="UP000218598">
    <property type="component" value="Unassembled WGS sequence"/>
</dbReference>
<name>A0A2A3YIJ7_9MICO</name>
<organism evidence="1 2">
    <name type="scientific">Brachybacterium alimentarium</name>
    <dbReference type="NCBI Taxonomy" id="47845"/>
    <lineage>
        <taxon>Bacteria</taxon>
        <taxon>Bacillati</taxon>
        <taxon>Actinomycetota</taxon>
        <taxon>Actinomycetes</taxon>
        <taxon>Micrococcales</taxon>
        <taxon>Dermabacteraceae</taxon>
        <taxon>Brachybacterium</taxon>
    </lineage>
</organism>
<keyword evidence="2" id="KW-1185">Reference proteome</keyword>
<gene>
    <name evidence="1" type="ORF">CIK66_10545</name>
</gene>
<reference evidence="1 2" key="1">
    <citation type="journal article" date="2017" name="Elife">
        <title>Extensive horizontal gene transfer in cheese-associated bacteria.</title>
        <authorList>
            <person name="Bonham K.S."/>
            <person name="Wolfe B.E."/>
            <person name="Dutton R.J."/>
        </authorList>
    </citation>
    <scope>NUCLEOTIDE SEQUENCE [LARGE SCALE GENOMIC DNA]</scope>
    <source>
        <strain evidence="1 2">341_9</strain>
    </source>
</reference>
<evidence type="ECO:0000313" key="1">
    <source>
        <dbReference type="EMBL" id="PCC39117.1"/>
    </source>
</evidence>
<evidence type="ECO:0000313" key="2">
    <source>
        <dbReference type="Proteomes" id="UP000218598"/>
    </source>
</evidence>
<accession>A0A2A3YIJ7</accession>